<gene>
    <name evidence="9" type="primary">ftsQ</name>
    <name evidence="11" type="ORF">OEZ60_16650</name>
</gene>
<keyword evidence="7 9" id="KW-0472">Membrane</keyword>
<dbReference type="InterPro" id="IPR045335">
    <property type="entry name" value="FtsQ_C_sf"/>
</dbReference>
<dbReference type="RefSeq" id="WP_263338580.1">
    <property type="nucleotide sequence ID" value="NZ_JAOVQO010000016.1"/>
</dbReference>
<evidence type="ECO:0000256" key="8">
    <source>
        <dbReference type="ARBA" id="ARBA00023306"/>
    </source>
</evidence>
<keyword evidence="3 9" id="KW-0997">Cell inner membrane</keyword>
<evidence type="ECO:0000313" key="12">
    <source>
        <dbReference type="Proteomes" id="UP001209535"/>
    </source>
</evidence>
<evidence type="ECO:0000256" key="4">
    <source>
        <dbReference type="ARBA" id="ARBA00022618"/>
    </source>
</evidence>
<evidence type="ECO:0000256" key="9">
    <source>
        <dbReference type="HAMAP-Rule" id="MF_00911"/>
    </source>
</evidence>
<name>A0ABT2X6P9_9RHOB</name>
<evidence type="ECO:0000256" key="6">
    <source>
        <dbReference type="ARBA" id="ARBA00022989"/>
    </source>
</evidence>
<dbReference type="GO" id="GO:0051301">
    <property type="term" value="P:cell division"/>
    <property type="evidence" value="ECO:0007669"/>
    <property type="project" value="UniProtKB-KW"/>
</dbReference>
<comment type="function">
    <text evidence="9">Essential cell division protein.</text>
</comment>
<dbReference type="EMBL" id="JAOVQO010000016">
    <property type="protein sequence ID" value="MCU9849631.1"/>
    <property type="molecule type" value="Genomic_DNA"/>
</dbReference>
<evidence type="ECO:0000259" key="10">
    <source>
        <dbReference type="PROSITE" id="PS51779"/>
    </source>
</evidence>
<dbReference type="Pfam" id="PF03799">
    <property type="entry name" value="FtsQ_DivIB_C"/>
    <property type="match status" value="1"/>
</dbReference>
<evidence type="ECO:0000256" key="3">
    <source>
        <dbReference type="ARBA" id="ARBA00022519"/>
    </source>
</evidence>
<proteinExistence type="inferred from homology"/>
<dbReference type="PANTHER" id="PTHR35851">
    <property type="entry name" value="CELL DIVISION PROTEIN FTSQ"/>
    <property type="match status" value="1"/>
</dbReference>
<dbReference type="HAMAP" id="MF_00911">
    <property type="entry name" value="FtsQ_subfam"/>
    <property type="match status" value="1"/>
</dbReference>
<reference evidence="11 12" key="1">
    <citation type="submission" date="2022-10" db="EMBL/GenBank/DDBJ databases">
        <title>Defluviimonas sp. nov., isolated from ocean surface sediments.</title>
        <authorList>
            <person name="He W."/>
            <person name="Wang L."/>
            <person name="Zhang D.-F."/>
        </authorList>
    </citation>
    <scope>NUCLEOTIDE SEQUENCE [LARGE SCALE GENOMIC DNA]</scope>
    <source>
        <strain evidence="11 12">WL0024</strain>
    </source>
</reference>
<accession>A0ABT2X6P9</accession>
<evidence type="ECO:0000256" key="2">
    <source>
        <dbReference type="ARBA" id="ARBA00022475"/>
    </source>
</evidence>
<dbReference type="PROSITE" id="PS51779">
    <property type="entry name" value="POTRA"/>
    <property type="match status" value="1"/>
</dbReference>
<keyword evidence="6 9" id="KW-1133">Transmembrane helix</keyword>
<dbReference type="InterPro" id="IPR034746">
    <property type="entry name" value="POTRA"/>
</dbReference>
<keyword evidence="8 9" id="KW-0131">Cell cycle</keyword>
<comment type="caution">
    <text evidence="11">The sequence shown here is derived from an EMBL/GenBank/DDBJ whole genome shotgun (WGS) entry which is preliminary data.</text>
</comment>
<keyword evidence="12" id="KW-1185">Reference proteome</keyword>
<evidence type="ECO:0000256" key="7">
    <source>
        <dbReference type="ARBA" id="ARBA00023136"/>
    </source>
</evidence>
<keyword evidence="4 9" id="KW-0132">Cell division</keyword>
<feature type="domain" description="POTRA" evidence="10">
    <location>
        <begin position="85"/>
        <end position="153"/>
    </location>
</feature>
<evidence type="ECO:0000313" key="11">
    <source>
        <dbReference type="EMBL" id="MCU9849631.1"/>
    </source>
</evidence>
<dbReference type="PANTHER" id="PTHR35851:SF1">
    <property type="entry name" value="CELL DIVISION PROTEIN FTSQ"/>
    <property type="match status" value="1"/>
</dbReference>
<protein>
    <recommendedName>
        <fullName evidence="9">Cell division protein FtsQ</fullName>
    </recommendedName>
</protein>
<dbReference type="InterPro" id="IPR026579">
    <property type="entry name" value="FtsQ"/>
</dbReference>
<evidence type="ECO:0000256" key="5">
    <source>
        <dbReference type="ARBA" id="ARBA00022692"/>
    </source>
</evidence>
<dbReference type="Gene3D" id="3.40.50.11690">
    <property type="entry name" value="Cell division protein FtsQ/DivIB"/>
    <property type="match status" value="1"/>
</dbReference>
<sequence>MRPLRAPEVRHGEHGLRRDPAPSRLAFRIERLWLTPMFRVAMRVGVPVALCVVVVGGYLANEGRRAAIGESFAELRRSIEERPEFMVTLMAIDGASEPVAKAIRAMLPVTLPVSSFRLDLAALRATIEQIDAVASAELHVRKGGVLQITVVERQPAVLWRNATGLEMLDATGHRVATLLDRTARPDLPVIAGMGADDRVGEALEILRAARPIGDRIRGLVWMGERRWDIVLDRDQRILLPEEAPVPAVQRVIALDEAEDMFGRALVAVDMRNRNRPTVRLAAMGTETENLTGLETKVTGQ</sequence>
<dbReference type="InterPro" id="IPR005548">
    <property type="entry name" value="Cell_div_FtsQ/DivIB_C"/>
</dbReference>
<keyword evidence="2 9" id="KW-1003">Cell membrane</keyword>
<keyword evidence="5 9" id="KW-0812">Transmembrane</keyword>
<comment type="subcellular location">
    <subcellularLocation>
        <location evidence="9">Cell inner membrane</location>
        <topology evidence="9">Single-pass type II membrane protein</topology>
    </subcellularLocation>
    <subcellularLocation>
        <location evidence="1">Membrane</location>
    </subcellularLocation>
    <text evidence="9">Localizes to the division septum.</text>
</comment>
<organism evidence="11 12">
    <name type="scientific">Albidovulum salinarum</name>
    <dbReference type="NCBI Taxonomy" id="2984153"/>
    <lineage>
        <taxon>Bacteria</taxon>
        <taxon>Pseudomonadati</taxon>
        <taxon>Pseudomonadota</taxon>
        <taxon>Alphaproteobacteria</taxon>
        <taxon>Rhodobacterales</taxon>
        <taxon>Paracoccaceae</taxon>
        <taxon>Albidovulum</taxon>
    </lineage>
</organism>
<dbReference type="Proteomes" id="UP001209535">
    <property type="component" value="Unassembled WGS sequence"/>
</dbReference>
<comment type="similarity">
    <text evidence="9">Belongs to the FtsQ/DivIB family. FtsQ subfamily.</text>
</comment>
<evidence type="ECO:0000256" key="1">
    <source>
        <dbReference type="ARBA" id="ARBA00004370"/>
    </source>
</evidence>